<reference evidence="3 4" key="1">
    <citation type="submission" date="2019-09" db="EMBL/GenBank/DDBJ databases">
        <title>Mumia zhuanghuii sp. nov. isolated from the intestinal contents of plateau pika (Ochotona curzoniae) in the Qinghai-Tibet plateau of China.</title>
        <authorList>
            <person name="Tian Z."/>
        </authorList>
    </citation>
    <scope>NUCLEOTIDE SEQUENCE [LARGE SCALE GENOMIC DNA]</scope>
    <source>
        <strain evidence="4">350</strain>
    </source>
</reference>
<dbReference type="SMART" id="SM00530">
    <property type="entry name" value="HTH_XRE"/>
    <property type="match status" value="1"/>
</dbReference>
<dbReference type="RefSeq" id="WP_149770532.1">
    <property type="nucleotide sequence ID" value="NZ_VDFQ02000005.1"/>
</dbReference>
<accession>A0A5Q6RQL5</accession>
<organism evidence="3 4">
    <name type="scientific">Mumia zhuanghuii</name>
    <dbReference type="NCBI Taxonomy" id="2585211"/>
    <lineage>
        <taxon>Bacteria</taxon>
        <taxon>Bacillati</taxon>
        <taxon>Actinomycetota</taxon>
        <taxon>Actinomycetes</taxon>
        <taxon>Propionibacteriales</taxon>
        <taxon>Nocardioidaceae</taxon>
        <taxon>Mumia</taxon>
    </lineage>
</organism>
<dbReference type="Pfam" id="PF01381">
    <property type="entry name" value="HTH_3"/>
    <property type="match status" value="1"/>
</dbReference>
<gene>
    <name evidence="3" type="ORF">FE697_015440</name>
</gene>
<dbReference type="PROSITE" id="PS50943">
    <property type="entry name" value="HTH_CROC1"/>
    <property type="match status" value="1"/>
</dbReference>
<feature type="domain" description="HTH cro/C1-type" evidence="2">
    <location>
        <begin position="33"/>
        <end position="87"/>
    </location>
</feature>
<dbReference type="SUPFAM" id="SSF47413">
    <property type="entry name" value="lambda repressor-like DNA-binding domains"/>
    <property type="match status" value="1"/>
</dbReference>
<evidence type="ECO:0000313" key="4">
    <source>
        <dbReference type="Proteomes" id="UP000307768"/>
    </source>
</evidence>
<dbReference type="Gene3D" id="1.10.260.40">
    <property type="entry name" value="lambda repressor-like DNA-binding domains"/>
    <property type="match status" value="1"/>
</dbReference>
<feature type="region of interest" description="Disordered" evidence="1">
    <location>
        <begin position="1"/>
        <end position="20"/>
    </location>
</feature>
<dbReference type="Proteomes" id="UP000307768">
    <property type="component" value="Unassembled WGS sequence"/>
</dbReference>
<dbReference type="AlphaFoldDB" id="A0A5Q6RQL5"/>
<dbReference type="GO" id="GO:0003677">
    <property type="term" value="F:DNA binding"/>
    <property type="evidence" value="ECO:0007669"/>
    <property type="project" value="InterPro"/>
</dbReference>
<name>A0A5Q6RQL5_9ACTN</name>
<comment type="caution">
    <text evidence="3">The sequence shown here is derived from an EMBL/GenBank/DDBJ whole genome shotgun (WGS) entry which is preliminary data.</text>
</comment>
<dbReference type="CDD" id="cd00093">
    <property type="entry name" value="HTH_XRE"/>
    <property type="match status" value="1"/>
</dbReference>
<sequence>MGDVVRLGPRPAAPAPRATEPEPLWREVVGRRLRAARLASGKRLVDTAAAAGISPQYLSEVERGRKEPSSEILAAVSGALGLTLLDLTEHVSGDLRRTASTSVPRGPQALARAI</sequence>
<dbReference type="InterPro" id="IPR001387">
    <property type="entry name" value="Cro/C1-type_HTH"/>
</dbReference>
<evidence type="ECO:0000256" key="1">
    <source>
        <dbReference type="SAM" id="MobiDB-lite"/>
    </source>
</evidence>
<dbReference type="InterPro" id="IPR010982">
    <property type="entry name" value="Lambda_DNA-bd_dom_sf"/>
</dbReference>
<evidence type="ECO:0000313" key="3">
    <source>
        <dbReference type="EMBL" id="KAA1420363.1"/>
    </source>
</evidence>
<protein>
    <submittedName>
        <fullName evidence="3">Helix-turn-helix transcriptional regulator</fullName>
    </submittedName>
</protein>
<dbReference type="OrthoDB" id="3188736at2"/>
<evidence type="ECO:0000259" key="2">
    <source>
        <dbReference type="PROSITE" id="PS50943"/>
    </source>
</evidence>
<dbReference type="EMBL" id="VDFQ02000005">
    <property type="protein sequence ID" value="KAA1420363.1"/>
    <property type="molecule type" value="Genomic_DNA"/>
</dbReference>
<proteinExistence type="predicted"/>